<evidence type="ECO:0000256" key="7">
    <source>
        <dbReference type="ARBA" id="ARBA00023204"/>
    </source>
</evidence>
<dbReference type="SMART" id="SM00478">
    <property type="entry name" value="ENDO3c"/>
    <property type="match status" value="1"/>
</dbReference>
<evidence type="ECO:0000256" key="4">
    <source>
        <dbReference type="ARBA" id="ARBA00022763"/>
    </source>
</evidence>
<dbReference type="GO" id="GO:0006307">
    <property type="term" value="P:DNA alkylation repair"/>
    <property type="evidence" value="ECO:0007669"/>
    <property type="project" value="TreeGrafter"/>
</dbReference>
<organism evidence="9 10">
    <name type="scientific">Paenibacillus ginsengarvi</name>
    <dbReference type="NCBI Taxonomy" id="400777"/>
    <lineage>
        <taxon>Bacteria</taxon>
        <taxon>Bacillati</taxon>
        <taxon>Bacillota</taxon>
        <taxon>Bacilli</taxon>
        <taxon>Bacillales</taxon>
        <taxon>Paenibacillaceae</taxon>
        <taxon>Paenibacillus</taxon>
    </lineage>
</organism>
<dbReference type="GO" id="GO:0008725">
    <property type="term" value="F:DNA-3-methyladenine glycosylase activity"/>
    <property type="evidence" value="ECO:0007669"/>
    <property type="project" value="TreeGrafter"/>
</dbReference>
<dbReference type="InterPro" id="IPR003265">
    <property type="entry name" value="HhH-GPD_domain"/>
</dbReference>
<dbReference type="PROSITE" id="PS00516">
    <property type="entry name" value="ALKYLBASE_DNA_GLYCOS"/>
    <property type="match status" value="1"/>
</dbReference>
<dbReference type="InterPro" id="IPR004026">
    <property type="entry name" value="Ada_DNA_repair_Zn-bd"/>
</dbReference>
<dbReference type="InterPro" id="IPR035451">
    <property type="entry name" value="Ada-like_dom_sf"/>
</dbReference>
<proteinExistence type="inferred from homology"/>
<dbReference type="InterPro" id="IPR051912">
    <property type="entry name" value="Alkylbase_DNA_Glycosylase/TA"/>
</dbReference>
<accession>A0A3B0BX07</accession>
<gene>
    <name evidence="9" type="ORF">D7M11_24020</name>
</gene>
<dbReference type="FunFam" id="1.10.340.30:FF:000004">
    <property type="entry name" value="DNA-3-methyladenine glycosylase II"/>
    <property type="match status" value="1"/>
</dbReference>
<dbReference type="EC" id="3.2.2.21" evidence="3"/>
<dbReference type="InterPro" id="IPR011257">
    <property type="entry name" value="DNA_glycosylase"/>
</dbReference>
<sequence length="370" mass="42328">MKQSQSTENAEWDAPYVIGVTTMSIYCFPWCKGRPKPENTVRFETRAEAEQAGYRPCKSCCSTLPPGAWEDHKHELKLFVSGPFSFEQNVSYMSRSTNECLFQIKDGNIYKALSIEDETPVVEIRADDEQTITVRFLGDTTPARKWVRAAVARYVRDWLDLDTDLLPFYEMAQTDALLRQAIVSFRGLRTIGIPDLFEALSWGIIGQQINLAFAYTLKRRLVETYGRRIECEGETYWIFPTPQQITGLTVQDMEPLRMTVKKCEYLIHVAGLIAEGKLTKTQLLGAGSAKAAEKTLTQIRGIGPWTAHYVLMRCLRFPSAFPIDDVGLHNAIKHVLSMDRKPMKAEILELSAGWTNWESYATFYLWRFLY</sequence>
<dbReference type="Pfam" id="PF07934">
    <property type="entry name" value="OGG_N"/>
    <property type="match status" value="1"/>
</dbReference>
<keyword evidence="4" id="KW-0227">DNA damage</keyword>
<dbReference type="InterPro" id="IPR000035">
    <property type="entry name" value="Alkylbase_DNA_glycsylse_CS"/>
</dbReference>
<name>A0A3B0BX07_9BACL</name>
<dbReference type="OrthoDB" id="9785929at2"/>
<dbReference type="GO" id="GO:0008270">
    <property type="term" value="F:zinc ion binding"/>
    <property type="evidence" value="ECO:0007669"/>
    <property type="project" value="InterPro"/>
</dbReference>
<protein>
    <recommendedName>
        <fullName evidence="3">DNA-3-methyladenine glycosylase II</fullName>
        <ecNumber evidence="3">3.2.2.21</ecNumber>
    </recommendedName>
</protein>
<dbReference type="InterPro" id="IPR012904">
    <property type="entry name" value="OGG_N"/>
</dbReference>
<dbReference type="InterPro" id="IPR023170">
    <property type="entry name" value="HhH_base_excis_C"/>
</dbReference>
<dbReference type="Pfam" id="PF00730">
    <property type="entry name" value="HhH-GPD"/>
    <property type="match status" value="1"/>
</dbReference>
<evidence type="ECO:0000313" key="10">
    <source>
        <dbReference type="Proteomes" id="UP000282311"/>
    </source>
</evidence>
<feature type="domain" description="HhH-GPD" evidence="8">
    <location>
        <begin position="205"/>
        <end position="370"/>
    </location>
</feature>
<comment type="similarity">
    <text evidence="2">Belongs to the alkylbase DNA glycosidase AlkA family.</text>
</comment>
<dbReference type="GO" id="GO:0032131">
    <property type="term" value="F:alkylated DNA binding"/>
    <property type="evidence" value="ECO:0007669"/>
    <property type="project" value="TreeGrafter"/>
</dbReference>
<dbReference type="AlphaFoldDB" id="A0A3B0BX07"/>
<dbReference type="SUPFAM" id="SSF48150">
    <property type="entry name" value="DNA-glycosylase"/>
    <property type="match status" value="1"/>
</dbReference>
<dbReference type="Pfam" id="PF02805">
    <property type="entry name" value="Ada_Zn_binding"/>
    <property type="match status" value="1"/>
</dbReference>
<dbReference type="RefSeq" id="WP_120749800.1">
    <property type="nucleotide sequence ID" value="NZ_RBAH01000020.1"/>
</dbReference>
<dbReference type="Gene3D" id="3.30.310.20">
    <property type="entry name" value="DNA-3-methyladenine glycosylase AlkA, N-terminal domain"/>
    <property type="match status" value="1"/>
</dbReference>
<dbReference type="EMBL" id="RBAH01000020">
    <property type="protein sequence ID" value="RKN77091.1"/>
    <property type="molecule type" value="Genomic_DNA"/>
</dbReference>
<dbReference type="Gene3D" id="3.40.10.10">
    <property type="entry name" value="DNA Methylphosphotriester Repair Domain"/>
    <property type="match status" value="1"/>
</dbReference>
<dbReference type="GO" id="GO:0006355">
    <property type="term" value="P:regulation of DNA-templated transcription"/>
    <property type="evidence" value="ECO:0007669"/>
    <property type="project" value="InterPro"/>
</dbReference>
<dbReference type="InterPro" id="IPR037046">
    <property type="entry name" value="AlkA_N_sf"/>
</dbReference>
<dbReference type="Proteomes" id="UP000282311">
    <property type="component" value="Unassembled WGS sequence"/>
</dbReference>
<evidence type="ECO:0000256" key="3">
    <source>
        <dbReference type="ARBA" id="ARBA00012000"/>
    </source>
</evidence>
<evidence type="ECO:0000256" key="6">
    <source>
        <dbReference type="ARBA" id="ARBA00023159"/>
    </source>
</evidence>
<dbReference type="GO" id="GO:0006285">
    <property type="term" value="P:base-excision repair, AP site formation"/>
    <property type="evidence" value="ECO:0007669"/>
    <property type="project" value="TreeGrafter"/>
</dbReference>
<dbReference type="Gene3D" id="1.10.340.30">
    <property type="entry name" value="Hypothetical protein, domain 2"/>
    <property type="match status" value="1"/>
</dbReference>
<evidence type="ECO:0000313" key="9">
    <source>
        <dbReference type="EMBL" id="RKN77091.1"/>
    </source>
</evidence>
<evidence type="ECO:0000256" key="1">
    <source>
        <dbReference type="ARBA" id="ARBA00000086"/>
    </source>
</evidence>
<evidence type="ECO:0000256" key="5">
    <source>
        <dbReference type="ARBA" id="ARBA00022801"/>
    </source>
</evidence>
<comment type="catalytic activity">
    <reaction evidence="1">
        <text>Hydrolysis of alkylated DNA, releasing 3-methyladenine, 3-methylguanine, 7-methylguanine and 7-methyladenine.</text>
        <dbReference type="EC" id="3.2.2.21"/>
    </reaction>
</comment>
<dbReference type="PANTHER" id="PTHR43003">
    <property type="entry name" value="DNA-3-METHYLADENINE GLYCOSYLASE"/>
    <property type="match status" value="1"/>
</dbReference>
<evidence type="ECO:0000259" key="8">
    <source>
        <dbReference type="SMART" id="SM00478"/>
    </source>
</evidence>
<dbReference type="GO" id="GO:0043916">
    <property type="term" value="F:DNA-7-methylguanine glycosylase activity"/>
    <property type="evidence" value="ECO:0007669"/>
    <property type="project" value="TreeGrafter"/>
</dbReference>
<dbReference type="GO" id="GO:0008168">
    <property type="term" value="F:methyltransferase activity"/>
    <property type="evidence" value="ECO:0007669"/>
    <property type="project" value="InterPro"/>
</dbReference>
<dbReference type="GO" id="GO:0008534">
    <property type="term" value="F:oxidized purine nucleobase lesion DNA N-glycosylase activity"/>
    <property type="evidence" value="ECO:0007669"/>
    <property type="project" value="InterPro"/>
</dbReference>
<dbReference type="SUPFAM" id="SSF57884">
    <property type="entry name" value="Ada DNA repair protein, N-terminal domain (N-Ada 10)"/>
    <property type="match status" value="1"/>
</dbReference>
<dbReference type="CDD" id="cd00056">
    <property type="entry name" value="ENDO3c"/>
    <property type="match status" value="1"/>
</dbReference>
<keyword evidence="7" id="KW-0234">DNA repair</keyword>
<dbReference type="Gene3D" id="1.10.1670.10">
    <property type="entry name" value="Helix-hairpin-Helix base-excision DNA repair enzymes (C-terminal)"/>
    <property type="match status" value="1"/>
</dbReference>
<reference evidence="9 10" key="1">
    <citation type="journal article" date="2007" name="Int. J. Syst. Evol. Microbiol.">
        <title>Paenibacillus ginsengarvi sp. nov., isolated from soil from ginseng cultivation.</title>
        <authorList>
            <person name="Yoon M.H."/>
            <person name="Ten L.N."/>
            <person name="Im W.T."/>
        </authorList>
    </citation>
    <scope>NUCLEOTIDE SEQUENCE [LARGE SCALE GENOMIC DNA]</scope>
    <source>
        <strain evidence="9 10">KCTC 13059</strain>
    </source>
</reference>
<dbReference type="PANTHER" id="PTHR43003:SF12">
    <property type="entry name" value="DNA-3-METHYLADENINE GLYCOSYLASE"/>
    <property type="match status" value="1"/>
</dbReference>
<keyword evidence="5" id="KW-0378">Hydrolase</keyword>
<dbReference type="GO" id="GO:0005737">
    <property type="term" value="C:cytoplasm"/>
    <property type="evidence" value="ECO:0007669"/>
    <property type="project" value="TreeGrafter"/>
</dbReference>
<dbReference type="GO" id="GO:0006289">
    <property type="term" value="P:nucleotide-excision repair"/>
    <property type="evidence" value="ECO:0007669"/>
    <property type="project" value="InterPro"/>
</dbReference>
<dbReference type="GO" id="GO:0032993">
    <property type="term" value="C:protein-DNA complex"/>
    <property type="evidence" value="ECO:0007669"/>
    <property type="project" value="TreeGrafter"/>
</dbReference>
<keyword evidence="10" id="KW-1185">Reference proteome</keyword>
<evidence type="ECO:0000256" key="2">
    <source>
        <dbReference type="ARBA" id="ARBA00010817"/>
    </source>
</evidence>
<keyword evidence="6" id="KW-0010">Activator</keyword>
<comment type="caution">
    <text evidence="9">The sequence shown here is derived from an EMBL/GenBank/DDBJ whole genome shotgun (WGS) entry which is preliminary data.</text>
</comment>